<evidence type="ECO:0000313" key="2">
    <source>
        <dbReference type="EMBL" id="OEO30153.1"/>
    </source>
</evidence>
<dbReference type="InterPro" id="IPR014188">
    <property type="entry name" value="Acrylyl-CoA_reductase_AcuI"/>
</dbReference>
<dbReference type="CDD" id="cd08288">
    <property type="entry name" value="MDR_yhdh"/>
    <property type="match status" value="1"/>
</dbReference>
<dbReference type="OrthoDB" id="9782155at2"/>
<dbReference type="InterPro" id="IPR051397">
    <property type="entry name" value="Zn-ADH-like_protein"/>
</dbReference>
<feature type="domain" description="Enoyl reductase (ER)" evidence="1">
    <location>
        <begin position="14"/>
        <end position="326"/>
    </location>
</feature>
<dbReference type="PANTHER" id="PTHR43677">
    <property type="entry name" value="SHORT-CHAIN DEHYDROGENASE/REDUCTASE"/>
    <property type="match status" value="1"/>
</dbReference>
<organism evidence="2 3">
    <name type="scientific">Devosia insulae DS-56</name>
    <dbReference type="NCBI Taxonomy" id="1116389"/>
    <lineage>
        <taxon>Bacteria</taxon>
        <taxon>Pseudomonadati</taxon>
        <taxon>Pseudomonadota</taxon>
        <taxon>Alphaproteobacteria</taxon>
        <taxon>Hyphomicrobiales</taxon>
        <taxon>Devosiaceae</taxon>
        <taxon>Devosia</taxon>
    </lineage>
</organism>
<dbReference type="Pfam" id="PF08240">
    <property type="entry name" value="ADH_N"/>
    <property type="match status" value="1"/>
</dbReference>
<dbReference type="GO" id="GO:0043957">
    <property type="term" value="F:acryloyl-CoA reductase (NADPH) activity"/>
    <property type="evidence" value="ECO:0007669"/>
    <property type="project" value="TreeGrafter"/>
</dbReference>
<dbReference type="InterPro" id="IPR020843">
    <property type="entry name" value="ER"/>
</dbReference>
<dbReference type="InterPro" id="IPR013154">
    <property type="entry name" value="ADH-like_N"/>
</dbReference>
<accession>A0A1E5XNH8</accession>
<dbReference type="Gene3D" id="3.90.180.10">
    <property type="entry name" value="Medium-chain alcohol dehydrogenases, catalytic domain"/>
    <property type="match status" value="1"/>
</dbReference>
<dbReference type="SUPFAM" id="SSF50129">
    <property type="entry name" value="GroES-like"/>
    <property type="match status" value="1"/>
</dbReference>
<dbReference type="Proteomes" id="UP000095463">
    <property type="component" value="Unassembled WGS sequence"/>
</dbReference>
<dbReference type="Pfam" id="PF00107">
    <property type="entry name" value="ADH_zinc_N"/>
    <property type="match status" value="1"/>
</dbReference>
<dbReference type="SUPFAM" id="SSF51735">
    <property type="entry name" value="NAD(P)-binding Rossmann-fold domains"/>
    <property type="match status" value="1"/>
</dbReference>
<gene>
    <name evidence="2" type="ORF">VW23_022705</name>
</gene>
<dbReference type="InterPro" id="IPR036291">
    <property type="entry name" value="NAD(P)-bd_dom_sf"/>
</dbReference>
<keyword evidence="3" id="KW-1185">Reference proteome</keyword>
<sequence length="333" mass="35274">MSFRALVTERLADGELRSSLKEITDQQLPAGEVLVAIDWAGLNYKDALCLTGQGGLVRTYPHVAGIDFAGRVVESSDARYHPGQAVILTGWRVGELHWGGYAQRARVKADWLVPLPKRFSTRTAMMIGTAGLAAMLAVNRLQAEGVRAGEGEVLVTGAGGGVGSIAVLLLSRLGYDVAAVTGRAALADRLTKLGASRIVSREEVLKPTGKVLDKEQWSGAIDSVGGPLLGEVLKKIRYGGAVAAIGNAGGRGWDASVIPFILRNISLCGIDTVMQPFEARRSAWDRLTTLFVPAAFEPMLTEAGLEDLPGLAAQMLEGKIAGRVVVNPRDPPT</sequence>
<comment type="caution">
    <text evidence="2">The sequence shown here is derived from an EMBL/GenBank/DDBJ whole genome shotgun (WGS) entry which is preliminary data.</text>
</comment>
<dbReference type="RefSeq" id="WP_069910617.1">
    <property type="nucleotide sequence ID" value="NZ_LAJE02000227.1"/>
</dbReference>
<evidence type="ECO:0000259" key="1">
    <source>
        <dbReference type="SMART" id="SM00829"/>
    </source>
</evidence>
<dbReference type="Gene3D" id="3.40.50.720">
    <property type="entry name" value="NAD(P)-binding Rossmann-like Domain"/>
    <property type="match status" value="1"/>
</dbReference>
<proteinExistence type="predicted"/>
<dbReference type="InterPro" id="IPR013149">
    <property type="entry name" value="ADH-like_C"/>
</dbReference>
<dbReference type="EMBL" id="LAJE02000227">
    <property type="protein sequence ID" value="OEO30153.1"/>
    <property type="molecule type" value="Genomic_DNA"/>
</dbReference>
<dbReference type="InterPro" id="IPR011032">
    <property type="entry name" value="GroES-like_sf"/>
</dbReference>
<evidence type="ECO:0000313" key="3">
    <source>
        <dbReference type="Proteomes" id="UP000095463"/>
    </source>
</evidence>
<name>A0A1E5XNH8_9HYPH</name>
<protein>
    <submittedName>
        <fullName evidence="2">Acryloyl-CoA reductase</fullName>
    </submittedName>
</protein>
<dbReference type="AlphaFoldDB" id="A0A1E5XNH8"/>
<reference evidence="2 3" key="1">
    <citation type="journal article" date="2015" name="Genome Announc.">
        <title>Genome Assemblies of Three Soil-Associated Devosia species: D. insulae, D. limi, and D. soli.</title>
        <authorList>
            <person name="Hassan Y.I."/>
            <person name="Lepp D."/>
            <person name="Zhou T."/>
        </authorList>
    </citation>
    <scope>NUCLEOTIDE SEQUENCE [LARGE SCALE GENOMIC DNA]</scope>
    <source>
        <strain evidence="2 3">DS-56</strain>
    </source>
</reference>
<dbReference type="NCBIfam" id="TIGR02823">
    <property type="entry name" value="oxido_YhdH"/>
    <property type="match status" value="1"/>
</dbReference>
<dbReference type="PANTHER" id="PTHR43677:SF1">
    <property type="entry name" value="ACRYLYL-COA REDUCTASE ACUI-RELATED"/>
    <property type="match status" value="1"/>
</dbReference>
<dbReference type="SMART" id="SM00829">
    <property type="entry name" value="PKS_ER"/>
    <property type="match status" value="1"/>
</dbReference>